<dbReference type="Proteomes" id="UP000287033">
    <property type="component" value="Unassembled WGS sequence"/>
</dbReference>
<dbReference type="AlphaFoldDB" id="A0A401TJM8"/>
<dbReference type="PANTHER" id="PTHR45838">
    <property type="entry name" value="HISTONE-LYSINE-N-METHYLTRANSFERASE 2 KMT2 FAMILY MEMBER"/>
    <property type="match status" value="1"/>
</dbReference>
<dbReference type="STRING" id="137246.A0A401TJM8"/>
<dbReference type="GO" id="GO:0035097">
    <property type="term" value="C:histone methyltransferase complex"/>
    <property type="evidence" value="ECO:0007669"/>
    <property type="project" value="TreeGrafter"/>
</dbReference>
<dbReference type="GO" id="GO:0042800">
    <property type="term" value="F:histone H3K4 methyltransferase activity"/>
    <property type="evidence" value="ECO:0007669"/>
    <property type="project" value="TreeGrafter"/>
</dbReference>
<evidence type="ECO:0000256" key="3">
    <source>
        <dbReference type="ARBA" id="ARBA00022691"/>
    </source>
</evidence>
<evidence type="ECO:0000256" key="1">
    <source>
        <dbReference type="ARBA" id="ARBA00022603"/>
    </source>
</evidence>
<accession>A0A401TJM8</accession>
<keyword evidence="2" id="KW-0808">Transferase</keyword>
<sequence>MFRIDDFEVVDATMHGNAARFINHSCEPNCYSRVINVEGQKHIVIFAMRKIYCGEELTYDYKFPIEDANNKLPCNCGAKKCRRFLN</sequence>
<dbReference type="Pfam" id="PF00856">
    <property type="entry name" value="SET"/>
    <property type="match status" value="1"/>
</dbReference>
<dbReference type="OMA" id="FRIDRHE"/>
<keyword evidence="6" id="KW-0804">Transcription</keyword>
<evidence type="ECO:0000313" key="9">
    <source>
        <dbReference type="EMBL" id="GCC42844.1"/>
    </source>
</evidence>
<feature type="domain" description="Post-SET" evidence="8">
    <location>
        <begin position="70"/>
        <end position="86"/>
    </location>
</feature>
<dbReference type="SMART" id="SM00508">
    <property type="entry name" value="PostSET"/>
    <property type="match status" value="1"/>
</dbReference>
<dbReference type="PANTHER" id="PTHR45838:SF4">
    <property type="entry name" value="HISTONE-LYSINE N-METHYLTRANSFERASE TRITHORAX"/>
    <property type="match status" value="1"/>
</dbReference>
<dbReference type="PROSITE" id="PS50280">
    <property type="entry name" value="SET"/>
    <property type="match status" value="1"/>
</dbReference>
<dbReference type="InterPro" id="IPR046341">
    <property type="entry name" value="SET_dom_sf"/>
</dbReference>
<dbReference type="InterPro" id="IPR001214">
    <property type="entry name" value="SET_dom"/>
</dbReference>
<evidence type="ECO:0000256" key="5">
    <source>
        <dbReference type="ARBA" id="ARBA00023015"/>
    </source>
</evidence>
<dbReference type="GO" id="GO:0032259">
    <property type="term" value="P:methylation"/>
    <property type="evidence" value="ECO:0007669"/>
    <property type="project" value="UniProtKB-KW"/>
</dbReference>
<keyword evidence="10" id="KW-1185">Reference proteome</keyword>
<dbReference type="SMART" id="SM00317">
    <property type="entry name" value="SET"/>
    <property type="match status" value="1"/>
</dbReference>
<evidence type="ECO:0000259" key="7">
    <source>
        <dbReference type="PROSITE" id="PS50280"/>
    </source>
</evidence>
<dbReference type="Gene3D" id="2.170.270.10">
    <property type="entry name" value="SET domain"/>
    <property type="match status" value="1"/>
</dbReference>
<evidence type="ECO:0000256" key="4">
    <source>
        <dbReference type="ARBA" id="ARBA00022853"/>
    </source>
</evidence>
<evidence type="ECO:0000256" key="6">
    <source>
        <dbReference type="ARBA" id="ARBA00023163"/>
    </source>
</evidence>
<dbReference type="PROSITE" id="PS50868">
    <property type="entry name" value="POST_SET"/>
    <property type="match status" value="1"/>
</dbReference>
<feature type="domain" description="SET" evidence="7">
    <location>
        <begin position="1"/>
        <end position="62"/>
    </location>
</feature>
<keyword evidence="5" id="KW-0805">Transcription regulation</keyword>
<dbReference type="EMBL" id="BEZZ01083655">
    <property type="protein sequence ID" value="GCC42844.1"/>
    <property type="molecule type" value="Genomic_DNA"/>
</dbReference>
<gene>
    <name evidence="9" type="ORF">chiPu_0026603</name>
</gene>
<evidence type="ECO:0000256" key="2">
    <source>
        <dbReference type="ARBA" id="ARBA00022679"/>
    </source>
</evidence>
<dbReference type="SUPFAM" id="SSF82199">
    <property type="entry name" value="SET domain"/>
    <property type="match status" value="1"/>
</dbReference>
<keyword evidence="1" id="KW-0489">Methyltransferase</keyword>
<name>A0A401TJM8_CHIPU</name>
<evidence type="ECO:0000313" key="10">
    <source>
        <dbReference type="Proteomes" id="UP000287033"/>
    </source>
</evidence>
<protein>
    <recommendedName>
        <fullName evidence="11">SET domain-containing protein</fullName>
    </recommendedName>
</protein>
<keyword evidence="3" id="KW-0949">S-adenosyl-L-methionine</keyword>
<evidence type="ECO:0008006" key="11">
    <source>
        <dbReference type="Google" id="ProtNLM"/>
    </source>
</evidence>
<dbReference type="OrthoDB" id="308383at2759"/>
<dbReference type="InterPro" id="IPR003616">
    <property type="entry name" value="Post-SET_dom"/>
</dbReference>
<evidence type="ECO:0000259" key="8">
    <source>
        <dbReference type="PROSITE" id="PS50868"/>
    </source>
</evidence>
<dbReference type="GO" id="GO:0045893">
    <property type="term" value="P:positive regulation of DNA-templated transcription"/>
    <property type="evidence" value="ECO:0007669"/>
    <property type="project" value="TreeGrafter"/>
</dbReference>
<keyword evidence="4" id="KW-0156">Chromatin regulator</keyword>
<proteinExistence type="predicted"/>
<organism evidence="9 10">
    <name type="scientific">Chiloscyllium punctatum</name>
    <name type="common">Brownbanded bambooshark</name>
    <name type="synonym">Hemiscyllium punctatum</name>
    <dbReference type="NCBI Taxonomy" id="137246"/>
    <lineage>
        <taxon>Eukaryota</taxon>
        <taxon>Metazoa</taxon>
        <taxon>Chordata</taxon>
        <taxon>Craniata</taxon>
        <taxon>Vertebrata</taxon>
        <taxon>Chondrichthyes</taxon>
        <taxon>Elasmobranchii</taxon>
        <taxon>Galeomorphii</taxon>
        <taxon>Galeoidea</taxon>
        <taxon>Orectolobiformes</taxon>
        <taxon>Hemiscylliidae</taxon>
        <taxon>Chiloscyllium</taxon>
    </lineage>
</organism>
<reference evidence="9 10" key="1">
    <citation type="journal article" date="2018" name="Nat. Ecol. Evol.">
        <title>Shark genomes provide insights into elasmobranch evolution and the origin of vertebrates.</title>
        <authorList>
            <person name="Hara Y"/>
            <person name="Yamaguchi K"/>
            <person name="Onimaru K"/>
            <person name="Kadota M"/>
            <person name="Koyanagi M"/>
            <person name="Keeley SD"/>
            <person name="Tatsumi K"/>
            <person name="Tanaka K"/>
            <person name="Motone F"/>
            <person name="Kageyama Y"/>
            <person name="Nozu R"/>
            <person name="Adachi N"/>
            <person name="Nishimura O"/>
            <person name="Nakagawa R"/>
            <person name="Tanegashima C"/>
            <person name="Kiyatake I"/>
            <person name="Matsumoto R"/>
            <person name="Murakumo K"/>
            <person name="Nishida K"/>
            <person name="Terakita A"/>
            <person name="Kuratani S"/>
            <person name="Sato K"/>
            <person name="Hyodo S Kuraku.S."/>
        </authorList>
    </citation>
    <scope>NUCLEOTIDE SEQUENCE [LARGE SCALE GENOMIC DNA]</scope>
</reference>
<comment type="caution">
    <text evidence="9">The sequence shown here is derived from an EMBL/GenBank/DDBJ whole genome shotgun (WGS) entry which is preliminary data.</text>
</comment>